<protein>
    <submittedName>
        <fullName evidence="1">Uncharacterized protein</fullName>
    </submittedName>
</protein>
<name>A0A2A4X4Q8_UNCAE</name>
<reference evidence="2" key="1">
    <citation type="submission" date="2017-08" db="EMBL/GenBank/DDBJ databases">
        <title>A dynamic microbial community with high functional redundancy inhabits the cold, oxic subseafloor aquifer.</title>
        <authorList>
            <person name="Tully B.J."/>
            <person name="Wheat C.G."/>
            <person name="Glazer B.T."/>
            <person name="Huber J.A."/>
        </authorList>
    </citation>
    <scope>NUCLEOTIDE SEQUENCE [LARGE SCALE GENOMIC DNA]</scope>
</reference>
<dbReference type="Proteomes" id="UP000218775">
    <property type="component" value="Unassembled WGS sequence"/>
</dbReference>
<comment type="caution">
    <text evidence="1">The sequence shown here is derived from an EMBL/GenBank/DDBJ whole genome shotgun (WGS) entry which is preliminary data.</text>
</comment>
<proteinExistence type="predicted"/>
<accession>A0A2A4X4Q8</accession>
<dbReference type="AlphaFoldDB" id="A0A2A4X4Q8"/>
<dbReference type="EMBL" id="NVUK01000018">
    <property type="protein sequence ID" value="PCI77281.1"/>
    <property type="molecule type" value="Genomic_DNA"/>
</dbReference>
<gene>
    <name evidence="1" type="ORF">COB21_03220</name>
</gene>
<organism evidence="1 2">
    <name type="scientific">Aerophobetes bacterium</name>
    <dbReference type="NCBI Taxonomy" id="2030807"/>
    <lineage>
        <taxon>Bacteria</taxon>
        <taxon>Candidatus Aerophobota</taxon>
    </lineage>
</organism>
<evidence type="ECO:0000313" key="2">
    <source>
        <dbReference type="Proteomes" id="UP000218775"/>
    </source>
</evidence>
<evidence type="ECO:0000313" key="1">
    <source>
        <dbReference type="EMBL" id="PCI77281.1"/>
    </source>
</evidence>
<sequence length="330" mass="37797">MLLRVIAVIAVFYTSLFYGANNCPYTTFNTQHKKNAIRIFQLLPGLGKMLPLVDPCLPAEFIAITEEDSEGRLQYYWGERKHLDAYKEDPSKLTGMLVKVSLPSNFSQMGHDRFNIDTNYAKWMASGFGQILVNKGKWGIFPTREIRMQCPKKRAHYKLCVGLNDESKQVLVFELMYPVYLKSPAQVHLKIWKDFITKTALLNHSELMVARGQSVHKGYTDVRGVSEVVRFKAQKRLSDNRVFLQIFTPNSANMVVDVQSAKDRPALYGDIVSPGYLDIDMTLIEKQHRGVRKTIQVYYDYCDAFVFSSELLSPGLFLKKPNSQVVIFQN</sequence>